<comment type="subcellular location">
    <subcellularLocation>
        <location evidence="1 8">Cell membrane</location>
        <topology evidence="1 8">Multi-pass membrane protein</topology>
    </subcellularLocation>
</comment>
<feature type="transmembrane region" description="Helical" evidence="8">
    <location>
        <begin position="225"/>
        <end position="244"/>
    </location>
</feature>
<evidence type="ECO:0000313" key="9">
    <source>
        <dbReference type="EMBL" id="MFD1814454.1"/>
    </source>
</evidence>
<keyword evidence="5 8" id="KW-0812">Transmembrane</keyword>
<dbReference type="InterPro" id="IPR052017">
    <property type="entry name" value="TSUP"/>
</dbReference>
<feature type="transmembrane region" description="Helical" evidence="8">
    <location>
        <begin position="168"/>
        <end position="191"/>
    </location>
</feature>
<evidence type="ECO:0000256" key="2">
    <source>
        <dbReference type="ARBA" id="ARBA00009142"/>
    </source>
</evidence>
<evidence type="ECO:0000256" key="1">
    <source>
        <dbReference type="ARBA" id="ARBA00004651"/>
    </source>
</evidence>
<feature type="transmembrane region" description="Helical" evidence="8">
    <location>
        <begin position="198"/>
        <end position="219"/>
    </location>
</feature>
<keyword evidence="4 8" id="KW-1003">Cell membrane</keyword>
<reference evidence="10" key="1">
    <citation type="journal article" date="2019" name="Int. J. Syst. Evol. Microbiol.">
        <title>The Global Catalogue of Microorganisms (GCM) 10K type strain sequencing project: providing services to taxonomists for standard genome sequencing and annotation.</title>
        <authorList>
            <consortium name="The Broad Institute Genomics Platform"/>
            <consortium name="The Broad Institute Genome Sequencing Center for Infectious Disease"/>
            <person name="Wu L."/>
            <person name="Ma J."/>
        </authorList>
    </citation>
    <scope>NUCLEOTIDE SEQUENCE [LARGE SCALE GENOMIC DNA]</scope>
    <source>
        <strain evidence="10">DT72</strain>
    </source>
</reference>
<feature type="transmembrane region" description="Helical" evidence="8">
    <location>
        <begin position="74"/>
        <end position="96"/>
    </location>
</feature>
<keyword evidence="3" id="KW-0813">Transport</keyword>
<comment type="similarity">
    <text evidence="2 8">Belongs to the 4-toluene sulfonate uptake permease (TSUP) (TC 2.A.102) family.</text>
</comment>
<dbReference type="EMBL" id="JBHUFB010000019">
    <property type="protein sequence ID" value="MFD1814454.1"/>
    <property type="molecule type" value="Genomic_DNA"/>
</dbReference>
<dbReference type="InterPro" id="IPR002781">
    <property type="entry name" value="TM_pro_TauE-like"/>
</dbReference>
<feature type="transmembrane region" description="Helical" evidence="8">
    <location>
        <begin position="133"/>
        <end position="162"/>
    </location>
</feature>
<proteinExistence type="inferred from homology"/>
<dbReference type="Pfam" id="PF01925">
    <property type="entry name" value="TauE"/>
    <property type="match status" value="1"/>
</dbReference>
<evidence type="ECO:0000256" key="3">
    <source>
        <dbReference type="ARBA" id="ARBA00022448"/>
    </source>
</evidence>
<dbReference type="Proteomes" id="UP001597286">
    <property type="component" value="Unassembled WGS sequence"/>
</dbReference>
<evidence type="ECO:0000313" key="10">
    <source>
        <dbReference type="Proteomes" id="UP001597286"/>
    </source>
</evidence>
<evidence type="ECO:0000256" key="6">
    <source>
        <dbReference type="ARBA" id="ARBA00022989"/>
    </source>
</evidence>
<dbReference type="PANTHER" id="PTHR30269">
    <property type="entry name" value="TRANSMEMBRANE PROTEIN YFCA"/>
    <property type="match status" value="1"/>
</dbReference>
<evidence type="ECO:0000256" key="7">
    <source>
        <dbReference type="ARBA" id="ARBA00023136"/>
    </source>
</evidence>
<organism evidence="9 10">
    <name type="scientific">Rhodococcus gannanensis</name>
    <dbReference type="NCBI Taxonomy" id="1960308"/>
    <lineage>
        <taxon>Bacteria</taxon>
        <taxon>Bacillati</taxon>
        <taxon>Actinomycetota</taxon>
        <taxon>Actinomycetes</taxon>
        <taxon>Mycobacteriales</taxon>
        <taxon>Nocardiaceae</taxon>
        <taxon>Rhodococcus</taxon>
    </lineage>
</organism>
<feature type="transmembrane region" description="Helical" evidence="8">
    <location>
        <begin position="7"/>
        <end position="30"/>
    </location>
</feature>
<evidence type="ECO:0000256" key="4">
    <source>
        <dbReference type="ARBA" id="ARBA00022475"/>
    </source>
</evidence>
<dbReference type="RefSeq" id="WP_378486939.1">
    <property type="nucleotide sequence ID" value="NZ_JBHUFB010000019.1"/>
</dbReference>
<sequence>MTALDYLLLVVAGFGAGLVGFVTGLASIVSYPALLAVGLTPIAANVTNTVALVAVGIGATANSLRELTEMGPRLWRWAALCAAGGLAGALLLLWAPEGSFEAVVPYLVVAASIALLAQPRVRKLAGGKEFPVLFPAALAAVAVYGGYFGAGAGVIFLALTLICTAMSVWQATILKSFLLGVANLVAALVFAGSGEVHWGAAAAMAVGCLLGGWCGPPVVKVIPPTVLRVAVALAGFGLAGWLALR</sequence>
<evidence type="ECO:0000256" key="5">
    <source>
        <dbReference type="ARBA" id="ARBA00022692"/>
    </source>
</evidence>
<protein>
    <recommendedName>
        <fullName evidence="8">Probable membrane transporter protein</fullName>
    </recommendedName>
</protein>
<evidence type="ECO:0000256" key="8">
    <source>
        <dbReference type="RuleBase" id="RU363041"/>
    </source>
</evidence>
<gene>
    <name evidence="9" type="ORF">ACFSJG_19750</name>
</gene>
<keyword evidence="7 8" id="KW-0472">Membrane</keyword>
<accession>A0ABW4P942</accession>
<comment type="caution">
    <text evidence="9">The sequence shown here is derived from an EMBL/GenBank/DDBJ whole genome shotgun (WGS) entry which is preliminary data.</text>
</comment>
<keyword evidence="10" id="KW-1185">Reference proteome</keyword>
<feature type="transmembrane region" description="Helical" evidence="8">
    <location>
        <begin position="42"/>
        <end position="62"/>
    </location>
</feature>
<dbReference type="PANTHER" id="PTHR30269:SF0">
    <property type="entry name" value="MEMBRANE TRANSPORTER PROTEIN YFCA-RELATED"/>
    <property type="match status" value="1"/>
</dbReference>
<feature type="transmembrane region" description="Helical" evidence="8">
    <location>
        <begin position="102"/>
        <end position="121"/>
    </location>
</feature>
<keyword evidence="6 8" id="KW-1133">Transmembrane helix</keyword>
<name>A0ABW4P942_9NOCA</name>